<reference evidence="2" key="2">
    <citation type="submission" date="2021-04" db="EMBL/GenBank/DDBJ databases">
        <authorList>
            <person name="Gilroy R."/>
        </authorList>
    </citation>
    <scope>NUCLEOTIDE SEQUENCE</scope>
    <source>
        <strain evidence="2">CHK183-5548</strain>
    </source>
</reference>
<dbReference type="PANTHER" id="PTHR34988:SF1">
    <property type="entry name" value="DNA-BINDING PROTEIN"/>
    <property type="match status" value="1"/>
</dbReference>
<dbReference type="InterPro" id="IPR005175">
    <property type="entry name" value="PPC_dom"/>
</dbReference>
<proteinExistence type="predicted"/>
<evidence type="ECO:0000259" key="1">
    <source>
        <dbReference type="PROSITE" id="PS51742"/>
    </source>
</evidence>
<dbReference type="CDD" id="cd11378">
    <property type="entry name" value="DUF296"/>
    <property type="match status" value="1"/>
</dbReference>
<name>A0A9D2PDA0_9FIRM</name>
<accession>A0A9D2PDA0</accession>
<dbReference type="Gene3D" id="3.30.1330.80">
    <property type="entry name" value="Hypothetical protein, similar to alpha- acetolactate decarboxylase, domain 2"/>
    <property type="match status" value="1"/>
</dbReference>
<dbReference type="PANTHER" id="PTHR34988">
    <property type="entry name" value="PROTEIN, PUTATIVE-RELATED"/>
    <property type="match status" value="1"/>
</dbReference>
<dbReference type="Proteomes" id="UP000823883">
    <property type="component" value="Unassembled WGS sequence"/>
</dbReference>
<evidence type="ECO:0000313" key="3">
    <source>
        <dbReference type="Proteomes" id="UP000823883"/>
    </source>
</evidence>
<evidence type="ECO:0000313" key="2">
    <source>
        <dbReference type="EMBL" id="HJC46728.1"/>
    </source>
</evidence>
<comment type="caution">
    <text evidence="2">The sequence shown here is derived from an EMBL/GenBank/DDBJ whole genome shotgun (WGS) entry which is preliminary data.</text>
</comment>
<dbReference type="SUPFAM" id="SSF117856">
    <property type="entry name" value="AF0104/ALDC/Ptd012-like"/>
    <property type="match status" value="1"/>
</dbReference>
<sequence>MEYRKFGSDYVVRMDRGEEILACVEEVCKKEQIRLGSLNGLGAVGAADLGVFDTKEFRYRTETYEGDYEIASCMGNISTMDGKTYLHVHAVIANSAEGEVHGGHLSRGVISLTGEFVIHAIDGEVDRKYSDEVGLNLIRFLS</sequence>
<organism evidence="2 3">
    <name type="scientific">Candidatus Lachnoclostridium pullistercoris</name>
    <dbReference type="NCBI Taxonomy" id="2838632"/>
    <lineage>
        <taxon>Bacteria</taxon>
        <taxon>Bacillati</taxon>
        <taxon>Bacillota</taxon>
        <taxon>Clostridia</taxon>
        <taxon>Lachnospirales</taxon>
        <taxon>Lachnospiraceae</taxon>
    </lineage>
</organism>
<dbReference type="Pfam" id="PF03479">
    <property type="entry name" value="PCC"/>
    <property type="match status" value="1"/>
</dbReference>
<dbReference type="GO" id="GO:0003677">
    <property type="term" value="F:DNA binding"/>
    <property type="evidence" value="ECO:0007669"/>
    <property type="project" value="UniProtKB-KW"/>
</dbReference>
<feature type="domain" description="PPC" evidence="1">
    <location>
        <begin position="4"/>
        <end position="141"/>
    </location>
</feature>
<dbReference type="InterPro" id="IPR025707">
    <property type="entry name" value="DNA_bp_PD1"/>
</dbReference>
<dbReference type="EMBL" id="DWWL01000007">
    <property type="protein sequence ID" value="HJC46728.1"/>
    <property type="molecule type" value="Genomic_DNA"/>
</dbReference>
<reference evidence="2" key="1">
    <citation type="journal article" date="2021" name="PeerJ">
        <title>Extensive microbial diversity within the chicken gut microbiome revealed by metagenomics and culture.</title>
        <authorList>
            <person name="Gilroy R."/>
            <person name="Ravi A."/>
            <person name="Getino M."/>
            <person name="Pursley I."/>
            <person name="Horton D.L."/>
            <person name="Alikhan N.F."/>
            <person name="Baker D."/>
            <person name="Gharbi K."/>
            <person name="Hall N."/>
            <person name="Watson M."/>
            <person name="Adriaenssens E.M."/>
            <person name="Foster-Nyarko E."/>
            <person name="Jarju S."/>
            <person name="Secka A."/>
            <person name="Antonio M."/>
            <person name="Oren A."/>
            <person name="Chaudhuri R.R."/>
            <person name="La Ragione R."/>
            <person name="Hildebrand F."/>
            <person name="Pallen M.J."/>
        </authorList>
    </citation>
    <scope>NUCLEOTIDE SEQUENCE</scope>
    <source>
        <strain evidence="2">CHK183-5548</strain>
    </source>
</reference>
<gene>
    <name evidence="2" type="ORF">IAA04_01595</name>
</gene>
<dbReference type="PIRSF" id="PIRSF016702">
    <property type="entry name" value="DNA_bp_PD1"/>
    <property type="match status" value="1"/>
</dbReference>
<protein>
    <submittedName>
        <fullName evidence="2">DNA-binding protein</fullName>
    </submittedName>
</protein>
<dbReference type="PROSITE" id="PS51742">
    <property type="entry name" value="PPC"/>
    <property type="match status" value="1"/>
</dbReference>
<dbReference type="AlphaFoldDB" id="A0A9D2PDA0"/>
<keyword evidence="2" id="KW-0238">DNA-binding</keyword>